<name>A0A9N9UA55_9HYPO</name>
<evidence type="ECO:0000256" key="1">
    <source>
        <dbReference type="SAM" id="MobiDB-lite"/>
    </source>
</evidence>
<proteinExistence type="predicted"/>
<accession>A0A9N9UA55</accession>
<sequence length="468" mass="53173">MSISKVPPELFALILGQLDSPQALHCAISASPLIFQAFTASRIQILISVFHRAILPGARKGALAIIQCPSVSTEDQLDELWQFLDTHFHPGQATLPFPRDNPAITVLMRLVTRVLRLEQDYFNDTMSNLADAPGGDASERKQLESPTPLSDAERTRIQGAFLRLELYCRCFPVVQDDLGMEVPPGEDDIGMQVSLVPAELQFQHFLHQLQPWEVEEMSCVHQYLSFRIGPLIEQIQNEIVAIAFRHQVQGPRPKCSKDNAQVWMMGKWIPYTGPTFEIPSPESEGLPNSLPSYEPHELRTFSYWRGSPIFEMEGRQEFYEFLSSLVSRGLEYLVSVFDADKELQRYLLLSGEYTLREFLPEAITYAIENDIRSDPHPQTQGLLTQLESAAPDSLTDDPVRAGLDETAVQARISYSLENCHDEQERFDFKEKASAEEVLMEVEIPKSVMDDLNRTYGFWERTSVTEENM</sequence>
<dbReference type="EMBL" id="CABFNO020001350">
    <property type="protein sequence ID" value="CAG9982821.1"/>
    <property type="molecule type" value="Genomic_DNA"/>
</dbReference>
<reference evidence="2 3" key="2">
    <citation type="submission" date="2021-10" db="EMBL/GenBank/DDBJ databases">
        <authorList>
            <person name="Piombo E."/>
        </authorList>
    </citation>
    <scope>NUCLEOTIDE SEQUENCE [LARGE SCALE GENOMIC DNA]</scope>
</reference>
<evidence type="ECO:0000313" key="2">
    <source>
        <dbReference type="EMBL" id="CAG9982821.1"/>
    </source>
</evidence>
<protein>
    <submittedName>
        <fullName evidence="2">Uncharacterized protein</fullName>
    </submittedName>
</protein>
<reference evidence="3" key="1">
    <citation type="submission" date="2019-06" db="EMBL/GenBank/DDBJ databases">
        <authorList>
            <person name="Broberg M."/>
        </authorList>
    </citation>
    <scope>NUCLEOTIDE SEQUENCE [LARGE SCALE GENOMIC DNA]</scope>
</reference>
<dbReference type="AlphaFoldDB" id="A0A9N9UA55"/>
<gene>
    <name evidence="2" type="ORF">CBYS24578_00011094</name>
</gene>
<dbReference type="OrthoDB" id="5304511at2759"/>
<feature type="region of interest" description="Disordered" evidence="1">
    <location>
        <begin position="128"/>
        <end position="150"/>
    </location>
</feature>
<evidence type="ECO:0000313" key="3">
    <source>
        <dbReference type="Proteomes" id="UP000754883"/>
    </source>
</evidence>
<organism evidence="2 3">
    <name type="scientific">Clonostachys byssicola</name>
    <dbReference type="NCBI Taxonomy" id="160290"/>
    <lineage>
        <taxon>Eukaryota</taxon>
        <taxon>Fungi</taxon>
        <taxon>Dikarya</taxon>
        <taxon>Ascomycota</taxon>
        <taxon>Pezizomycotina</taxon>
        <taxon>Sordariomycetes</taxon>
        <taxon>Hypocreomycetidae</taxon>
        <taxon>Hypocreales</taxon>
        <taxon>Bionectriaceae</taxon>
        <taxon>Clonostachys</taxon>
    </lineage>
</organism>
<comment type="caution">
    <text evidence="2">The sequence shown here is derived from an EMBL/GenBank/DDBJ whole genome shotgun (WGS) entry which is preliminary data.</text>
</comment>
<keyword evidence="3" id="KW-1185">Reference proteome</keyword>
<dbReference type="Proteomes" id="UP000754883">
    <property type="component" value="Unassembled WGS sequence"/>
</dbReference>